<keyword evidence="3" id="KW-1185">Reference proteome</keyword>
<evidence type="ECO:0000256" key="1">
    <source>
        <dbReference type="SAM" id="MobiDB-lite"/>
    </source>
</evidence>
<evidence type="ECO:0000313" key="2">
    <source>
        <dbReference type="EMBL" id="KAG0301759.1"/>
    </source>
</evidence>
<protein>
    <submittedName>
        <fullName evidence="2">Uncharacterized protein</fullName>
    </submittedName>
</protein>
<dbReference type="OrthoDB" id="2431398at2759"/>
<dbReference type="AlphaFoldDB" id="A0A9P6UI86"/>
<accession>A0A9P6UI86</accession>
<comment type="caution">
    <text evidence="2">The sequence shown here is derived from an EMBL/GenBank/DDBJ whole genome shotgun (WGS) entry which is preliminary data.</text>
</comment>
<name>A0A9P6UI86_9FUNG</name>
<sequence>MTPEQEDSQEGSSSAVAGISTASFIKRPSGIAFEVSEDEGEDEGEEEDDLDNSSEVHPGDKALDDDDVESFLSKRESLIR</sequence>
<reference evidence="2" key="1">
    <citation type="journal article" date="2020" name="Fungal Divers.">
        <title>Resolving the Mortierellaceae phylogeny through synthesis of multi-gene phylogenetics and phylogenomics.</title>
        <authorList>
            <person name="Vandepol N."/>
            <person name="Liber J."/>
            <person name="Desiro A."/>
            <person name="Na H."/>
            <person name="Kennedy M."/>
            <person name="Barry K."/>
            <person name="Grigoriev I.V."/>
            <person name="Miller A.N."/>
            <person name="O'Donnell K."/>
            <person name="Stajich J.E."/>
            <person name="Bonito G."/>
        </authorList>
    </citation>
    <scope>NUCLEOTIDE SEQUENCE</scope>
    <source>
        <strain evidence="2">NVP60</strain>
    </source>
</reference>
<organism evidence="2 3">
    <name type="scientific">Linnemannia gamsii</name>
    <dbReference type="NCBI Taxonomy" id="64522"/>
    <lineage>
        <taxon>Eukaryota</taxon>
        <taxon>Fungi</taxon>
        <taxon>Fungi incertae sedis</taxon>
        <taxon>Mucoromycota</taxon>
        <taxon>Mortierellomycotina</taxon>
        <taxon>Mortierellomycetes</taxon>
        <taxon>Mortierellales</taxon>
        <taxon>Mortierellaceae</taxon>
        <taxon>Linnemannia</taxon>
    </lineage>
</organism>
<proteinExistence type="predicted"/>
<feature type="compositionally biased region" description="Acidic residues" evidence="1">
    <location>
        <begin position="35"/>
        <end position="52"/>
    </location>
</feature>
<feature type="region of interest" description="Disordered" evidence="1">
    <location>
        <begin position="1"/>
        <end position="80"/>
    </location>
</feature>
<feature type="non-terminal residue" evidence="2">
    <location>
        <position position="80"/>
    </location>
</feature>
<dbReference type="EMBL" id="JAAAIN010001589">
    <property type="protein sequence ID" value="KAG0301759.1"/>
    <property type="molecule type" value="Genomic_DNA"/>
</dbReference>
<feature type="compositionally biased region" description="Polar residues" evidence="1">
    <location>
        <begin position="10"/>
        <end position="23"/>
    </location>
</feature>
<dbReference type="Proteomes" id="UP000823405">
    <property type="component" value="Unassembled WGS sequence"/>
</dbReference>
<gene>
    <name evidence="2" type="ORF">BGZ97_002632</name>
</gene>
<evidence type="ECO:0000313" key="3">
    <source>
        <dbReference type="Proteomes" id="UP000823405"/>
    </source>
</evidence>